<feature type="transmembrane region" description="Helical" evidence="6">
    <location>
        <begin position="52"/>
        <end position="71"/>
    </location>
</feature>
<feature type="region of interest" description="Disordered" evidence="5">
    <location>
        <begin position="370"/>
        <end position="421"/>
    </location>
</feature>
<name>A0A088RYR7_LEIPA</name>
<feature type="transmembrane region" description="Helical" evidence="6">
    <location>
        <begin position="91"/>
        <end position="110"/>
    </location>
</feature>
<dbReference type="eggNOG" id="ENOG502S3YC">
    <property type="taxonomic scope" value="Eukaryota"/>
</dbReference>
<accession>A0A088RYR7</accession>
<evidence type="ECO:0000256" key="2">
    <source>
        <dbReference type="ARBA" id="ARBA00022692"/>
    </source>
</evidence>
<dbReference type="InterPro" id="IPR058533">
    <property type="entry name" value="Cation_efflux_TM"/>
</dbReference>
<dbReference type="Proteomes" id="UP000063063">
    <property type="component" value="Chromosome 32"/>
</dbReference>
<keyword evidence="3 6" id="KW-1133">Transmembrane helix</keyword>
<dbReference type="InterPro" id="IPR027469">
    <property type="entry name" value="Cation_efflux_TMD_sf"/>
</dbReference>
<comment type="subcellular location">
    <subcellularLocation>
        <location evidence="1">Membrane</location>
        <topology evidence="1">Multi-pass membrane protein</topology>
    </subcellularLocation>
</comment>
<dbReference type="Gene3D" id="1.20.1510.10">
    <property type="entry name" value="Cation efflux protein transmembrane domain"/>
    <property type="match status" value="1"/>
</dbReference>
<keyword evidence="9" id="KW-1185">Reference proteome</keyword>
<dbReference type="GeneID" id="22577937"/>
<dbReference type="GO" id="GO:0016020">
    <property type="term" value="C:membrane"/>
    <property type="evidence" value="ECO:0007669"/>
    <property type="project" value="UniProtKB-SubCell"/>
</dbReference>
<feature type="transmembrane region" description="Helical" evidence="6">
    <location>
        <begin position="122"/>
        <end position="141"/>
    </location>
</feature>
<proteinExistence type="predicted"/>
<evidence type="ECO:0000256" key="3">
    <source>
        <dbReference type="ARBA" id="ARBA00022989"/>
    </source>
</evidence>
<dbReference type="VEuPathDB" id="TriTrypDB:LPMP_321960"/>
<dbReference type="KEGG" id="lpan:LPMP_321960"/>
<feature type="transmembrane region" description="Helical" evidence="6">
    <location>
        <begin position="222"/>
        <end position="240"/>
    </location>
</feature>
<dbReference type="Pfam" id="PF01545">
    <property type="entry name" value="Cation_efflux"/>
    <property type="match status" value="1"/>
</dbReference>
<feature type="transmembrane region" description="Helical" evidence="6">
    <location>
        <begin position="24"/>
        <end position="46"/>
    </location>
</feature>
<evidence type="ECO:0000256" key="6">
    <source>
        <dbReference type="SAM" id="Phobius"/>
    </source>
</evidence>
<keyword evidence="4 6" id="KW-0472">Membrane</keyword>
<reference evidence="8 9" key="1">
    <citation type="journal article" date="2015" name="Sci. Rep.">
        <title>The genome of Leishmania panamensis: insights into genomics of the L. (Viannia) subgenus.</title>
        <authorList>
            <person name="Llanes A."/>
            <person name="Restrepo C.M."/>
            <person name="Vecchio G.D."/>
            <person name="Anguizola F.J."/>
            <person name="Lleonart R."/>
        </authorList>
    </citation>
    <scope>NUCLEOTIDE SEQUENCE [LARGE SCALE GENOMIC DNA]</scope>
    <source>
        <strain evidence="8 9">MHOM/PA/94/PSC-1</strain>
    </source>
</reference>
<dbReference type="SUPFAM" id="SSF161111">
    <property type="entry name" value="Cation efflux protein transmembrane domain-like"/>
    <property type="match status" value="1"/>
</dbReference>
<evidence type="ECO:0000313" key="9">
    <source>
        <dbReference type="Proteomes" id="UP000063063"/>
    </source>
</evidence>
<feature type="compositionally biased region" description="Basic residues" evidence="5">
    <location>
        <begin position="379"/>
        <end position="396"/>
    </location>
</feature>
<evidence type="ECO:0000259" key="7">
    <source>
        <dbReference type="Pfam" id="PF01545"/>
    </source>
</evidence>
<dbReference type="AlphaFoldDB" id="A0A088RYR7"/>
<dbReference type="OrthoDB" id="266076at2759"/>
<keyword evidence="2 6" id="KW-0812">Transmembrane</keyword>
<feature type="domain" description="Cation efflux protein transmembrane" evidence="7">
    <location>
        <begin position="29"/>
        <end position="275"/>
    </location>
</feature>
<dbReference type="EMBL" id="CP009401">
    <property type="protein sequence ID" value="AIO01081.1"/>
    <property type="molecule type" value="Genomic_DNA"/>
</dbReference>
<evidence type="ECO:0000256" key="1">
    <source>
        <dbReference type="ARBA" id="ARBA00004141"/>
    </source>
</evidence>
<dbReference type="GO" id="GO:0008324">
    <property type="term" value="F:monoatomic cation transmembrane transporter activity"/>
    <property type="evidence" value="ECO:0007669"/>
    <property type="project" value="InterPro"/>
</dbReference>
<feature type="compositionally biased region" description="Basic and acidic residues" evidence="5">
    <location>
        <begin position="397"/>
        <end position="421"/>
    </location>
</feature>
<sequence length="609" mass="65865">MMQEALRLFRIPARSKGHRRQQQATIIFTLLWGTSIIFIIFTPFLIASVQALVLLNTAASLMAAVVTLSLCSRADTQQNYPFCFGLYRLSVVVRLGSTVFLVFGCVTTVVESLHRGIHAHHSSPLFLLSLGGVQLLSQIVFCRDVRLTDRVTGHHGMAGVQSEDILQMLYAAACRERCAGRDGSSFEEFHCPSNVSGHGRSPMAHGSPSGVQRTVHSSSATMVVYLLCPITCVVASVVMLVTDSAAPDVIGALFLAIYYSYVGYQNGRDMLDLLMNKSVTDTRRLHTLERCLRNIKVLDGVLLVQSTVWWNINASESMLLIRLRLMSGSDACAVSHAVRKQLFELATYVYVECFPASSANGLGDSAPSSWGTPLTGAHGHSHGVHGHSHSHHRHNHKNDQSHDHGNRHDNGHNVDGRCGHDHGHSHNDLFVASGEVTLSTRRHSNEFGAIRGDGRPGPMVAALPSGAQRFPGVMSYRAHAGGEPASMGFPTPPGTTSGGHDPLAERQRFLRDVPPIDNATAAQLSPSTGFSYVSSSPYGVGIMSPESCFGQPVPRDAAVRAADFTSSLALPSRLPDMPPSVFMPLRDQGARIGGEVRRSTTPSVMHDSM</sequence>
<organism evidence="8 9">
    <name type="scientific">Leishmania panamensis</name>
    <dbReference type="NCBI Taxonomy" id="5679"/>
    <lineage>
        <taxon>Eukaryota</taxon>
        <taxon>Discoba</taxon>
        <taxon>Euglenozoa</taxon>
        <taxon>Kinetoplastea</taxon>
        <taxon>Metakinetoplastina</taxon>
        <taxon>Trypanosomatida</taxon>
        <taxon>Trypanosomatidae</taxon>
        <taxon>Leishmaniinae</taxon>
        <taxon>Leishmania</taxon>
        <taxon>Leishmania guyanensis species complex</taxon>
    </lineage>
</organism>
<evidence type="ECO:0000256" key="4">
    <source>
        <dbReference type="ARBA" id="ARBA00023136"/>
    </source>
</evidence>
<evidence type="ECO:0000313" key="8">
    <source>
        <dbReference type="EMBL" id="AIO01081.1"/>
    </source>
</evidence>
<dbReference type="VEuPathDB" id="TriTrypDB:LPAL13_320025100"/>
<protein>
    <submittedName>
        <fullName evidence="8">Cation membrane transporter, putative</fullName>
    </submittedName>
</protein>
<dbReference type="RefSeq" id="XP_010701881.1">
    <property type="nucleotide sequence ID" value="XM_010703579.1"/>
</dbReference>
<evidence type="ECO:0000256" key="5">
    <source>
        <dbReference type="SAM" id="MobiDB-lite"/>
    </source>
</evidence>
<gene>
    <name evidence="8" type="ORF">LPMP_321960</name>
</gene>